<dbReference type="AlphaFoldDB" id="A0A222G725"/>
<gene>
    <name evidence="1" type="ORF">B5D82_07105</name>
</gene>
<accession>A0A222G725</accession>
<evidence type="ECO:0000313" key="2">
    <source>
        <dbReference type="Proteomes" id="UP000202259"/>
    </source>
</evidence>
<reference evidence="1 2" key="1">
    <citation type="submission" date="2017-08" db="EMBL/GenBank/DDBJ databases">
        <title>Complete genome of Colwellia sp. NB097-1, a psychrophile bacterium ioslated from Bering Sea.</title>
        <authorList>
            <person name="Chen X."/>
        </authorList>
    </citation>
    <scope>NUCLEOTIDE SEQUENCE [LARGE SCALE GENOMIC DNA]</scope>
    <source>
        <strain evidence="1 2">NB097-1</strain>
    </source>
</reference>
<dbReference type="OrthoDB" id="5917039at2"/>
<name>A0A222G725_9GAMM</name>
<dbReference type="Proteomes" id="UP000202259">
    <property type="component" value="Chromosome"/>
</dbReference>
<keyword evidence="2" id="KW-1185">Reference proteome</keyword>
<protein>
    <submittedName>
        <fullName evidence="1">DUF3802 domain-containing protein</fullName>
    </submittedName>
</protein>
<sequence>MVTNTEGYILVIEYLTAHLSLFENSPNIDNANSSVLEVIEQEMSENIIALCNQNQDLTFKQRNTIIREVDAIVYDLQEILSGVVNNSVNSEQLAFIKEFAILIKNLFDTEINNQFIL</sequence>
<dbReference type="KEGG" id="cber:B5D82_07105"/>
<dbReference type="InterPro" id="IPR020979">
    <property type="entry name" value="Uncharacterised_A0KLC6"/>
</dbReference>
<dbReference type="Pfam" id="PF12290">
    <property type="entry name" value="DUF3802"/>
    <property type="match status" value="1"/>
</dbReference>
<dbReference type="RefSeq" id="WP_081150274.1">
    <property type="nucleotide sequence ID" value="NZ_CP020465.1"/>
</dbReference>
<organism evidence="1 2">
    <name type="scientific">Cognaticolwellia beringensis</name>
    <dbReference type="NCBI Taxonomy" id="1967665"/>
    <lineage>
        <taxon>Bacteria</taxon>
        <taxon>Pseudomonadati</taxon>
        <taxon>Pseudomonadota</taxon>
        <taxon>Gammaproteobacteria</taxon>
        <taxon>Alteromonadales</taxon>
        <taxon>Colwelliaceae</taxon>
        <taxon>Cognaticolwellia</taxon>
    </lineage>
</organism>
<proteinExistence type="predicted"/>
<evidence type="ECO:0000313" key="1">
    <source>
        <dbReference type="EMBL" id="ASP47542.1"/>
    </source>
</evidence>
<dbReference type="EMBL" id="CP020465">
    <property type="protein sequence ID" value="ASP47542.1"/>
    <property type="molecule type" value="Genomic_DNA"/>
</dbReference>